<dbReference type="KEGG" id="fln:FLA_5989"/>
<evidence type="ECO:0000256" key="3">
    <source>
        <dbReference type="ARBA" id="ARBA00023004"/>
    </source>
</evidence>
<dbReference type="Gene3D" id="1.10.760.10">
    <property type="entry name" value="Cytochrome c-like domain"/>
    <property type="match status" value="1"/>
</dbReference>
<feature type="domain" description="Cytochrome c" evidence="7">
    <location>
        <begin position="160"/>
        <end position="254"/>
    </location>
</feature>
<keyword evidence="3 4" id="KW-0408">Iron</keyword>
<protein>
    <submittedName>
        <fullName evidence="8">Cytochrome c551/c552</fullName>
    </submittedName>
</protein>
<proteinExistence type="predicted"/>
<keyword evidence="2 4" id="KW-0479">Metal-binding</keyword>
<dbReference type="Pfam" id="PF00034">
    <property type="entry name" value="Cytochrom_C"/>
    <property type="match status" value="1"/>
</dbReference>
<keyword evidence="5" id="KW-0175">Coiled coil</keyword>
<gene>
    <name evidence="8" type="ORF">SAMN05421788_1011370</name>
</gene>
<evidence type="ECO:0000256" key="1">
    <source>
        <dbReference type="ARBA" id="ARBA00022617"/>
    </source>
</evidence>
<dbReference type="EMBL" id="FTOR01000001">
    <property type="protein sequence ID" value="SIS81359.1"/>
    <property type="molecule type" value="Genomic_DNA"/>
</dbReference>
<keyword evidence="6" id="KW-0732">Signal</keyword>
<keyword evidence="9" id="KW-1185">Reference proteome</keyword>
<dbReference type="SUPFAM" id="SSF46626">
    <property type="entry name" value="Cytochrome c"/>
    <property type="match status" value="1"/>
</dbReference>
<sequence>MKPAQSFYSLLAVLCIVFASCNNSTKPPASQVITPANLTEQYFAISTDVDTTLTTKEGIRVHIPGGSIQADGKRVTVVIKEALSLYDMLNGGLTTMSGKELLRSNGMFYISTKEASKIVKPLQVEVPAVYADTSMKLYSGVEKEGRIDWEEPKSLQSSDTANCDARLLFNNNCASCHAIAKKLTGPALANVENRWPNKRHLIEFIRNNQAVIHSGKCAYAVCLYDEYNKTPMNTFPSLSDDDIECLLKYFRRETERLGVTEFPKKTSAAEDSTNLAYLEKLWAKREAYMEENGAKVEYNRNYDTAFTVSVDSLLVQPVIIDTKKVVPPYENAEYYKITINTYGWHNIDCILDMPDVANSKLVVKKKGVYSDVINMYLVIPSYKVFVEGGLLENKVDYGFYAVDGNISLPMNKDAFIIAIGEKGGRIFYGQRYFRTSPTQTIEMSIEEVSKRELEKNLENLKMEDATFEVKKTKHFKDMKALDKEIERMKEKVKGVICNCQHPIGGA</sequence>
<accession>A0A173MR09</accession>
<evidence type="ECO:0000259" key="7">
    <source>
        <dbReference type="PROSITE" id="PS51007"/>
    </source>
</evidence>
<feature type="chain" id="PRO_5030023307" evidence="6">
    <location>
        <begin position="26"/>
        <end position="506"/>
    </location>
</feature>
<evidence type="ECO:0000256" key="5">
    <source>
        <dbReference type="SAM" id="Coils"/>
    </source>
</evidence>
<dbReference type="AlphaFoldDB" id="A0A173MR09"/>
<dbReference type="GO" id="GO:0009055">
    <property type="term" value="F:electron transfer activity"/>
    <property type="evidence" value="ECO:0007669"/>
    <property type="project" value="InterPro"/>
</dbReference>
<dbReference type="PROSITE" id="PS51257">
    <property type="entry name" value="PROKAR_LIPOPROTEIN"/>
    <property type="match status" value="1"/>
</dbReference>
<dbReference type="GO" id="GO:0020037">
    <property type="term" value="F:heme binding"/>
    <property type="evidence" value="ECO:0007669"/>
    <property type="project" value="InterPro"/>
</dbReference>
<dbReference type="OrthoDB" id="619466at2"/>
<dbReference type="InterPro" id="IPR036909">
    <property type="entry name" value="Cyt_c-like_dom_sf"/>
</dbReference>
<feature type="coiled-coil region" evidence="5">
    <location>
        <begin position="443"/>
        <end position="498"/>
    </location>
</feature>
<dbReference type="Proteomes" id="UP000186917">
    <property type="component" value="Unassembled WGS sequence"/>
</dbReference>
<reference evidence="9" key="1">
    <citation type="submission" date="2017-01" db="EMBL/GenBank/DDBJ databases">
        <authorList>
            <person name="Varghese N."/>
            <person name="Submissions S."/>
        </authorList>
    </citation>
    <scope>NUCLEOTIDE SEQUENCE [LARGE SCALE GENOMIC DNA]</scope>
    <source>
        <strain evidence="9">DSM 21054</strain>
    </source>
</reference>
<dbReference type="InterPro" id="IPR009056">
    <property type="entry name" value="Cyt_c-like_dom"/>
</dbReference>
<dbReference type="PROSITE" id="PS51007">
    <property type="entry name" value="CYTC"/>
    <property type="match status" value="1"/>
</dbReference>
<evidence type="ECO:0000256" key="4">
    <source>
        <dbReference type="PROSITE-ProRule" id="PRU00433"/>
    </source>
</evidence>
<name>A0A173MR09_9BACT</name>
<feature type="signal peptide" evidence="6">
    <location>
        <begin position="1"/>
        <end position="25"/>
    </location>
</feature>
<dbReference type="GO" id="GO:0046872">
    <property type="term" value="F:metal ion binding"/>
    <property type="evidence" value="ECO:0007669"/>
    <property type="project" value="UniProtKB-KW"/>
</dbReference>
<evidence type="ECO:0000313" key="9">
    <source>
        <dbReference type="Proteomes" id="UP000186917"/>
    </source>
</evidence>
<evidence type="ECO:0000256" key="2">
    <source>
        <dbReference type="ARBA" id="ARBA00022723"/>
    </source>
</evidence>
<organism evidence="8 9">
    <name type="scientific">Filimonas lacunae</name>
    <dbReference type="NCBI Taxonomy" id="477680"/>
    <lineage>
        <taxon>Bacteria</taxon>
        <taxon>Pseudomonadati</taxon>
        <taxon>Bacteroidota</taxon>
        <taxon>Chitinophagia</taxon>
        <taxon>Chitinophagales</taxon>
        <taxon>Chitinophagaceae</taxon>
        <taxon>Filimonas</taxon>
    </lineage>
</organism>
<evidence type="ECO:0000313" key="8">
    <source>
        <dbReference type="EMBL" id="SIS81359.1"/>
    </source>
</evidence>
<dbReference type="STRING" id="477680.SAMN05421788_1011370"/>
<dbReference type="RefSeq" id="WP_076376895.1">
    <property type="nucleotide sequence ID" value="NZ_AP017422.1"/>
</dbReference>
<keyword evidence="1 4" id="KW-0349">Heme</keyword>
<evidence type="ECO:0000256" key="6">
    <source>
        <dbReference type="SAM" id="SignalP"/>
    </source>
</evidence>